<accession>A0A371I7Z3</accession>
<dbReference type="AlphaFoldDB" id="A0A371I7Z3"/>
<dbReference type="Pfam" id="PF00665">
    <property type="entry name" value="rve"/>
    <property type="match status" value="1"/>
</dbReference>
<dbReference type="STRING" id="157652.A0A371I7Z3"/>
<dbReference type="InterPro" id="IPR054722">
    <property type="entry name" value="PolX-like_BBD"/>
</dbReference>
<dbReference type="OrthoDB" id="1432733at2759"/>
<evidence type="ECO:0000313" key="4">
    <source>
        <dbReference type="Proteomes" id="UP000257109"/>
    </source>
</evidence>
<keyword evidence="1" id="KW-0645">Protease</keyword>
<dbReference type="GO" id="GO:0006508">
    <property type="term" value="P:proteolysis"/>
    <property type="evidence" value="ECO:0007669"/>
    <property type="project" value="UniProtKB-KW"/>
</dbReference>
<dbReference type="EMBL" id="QJKJ01000695">
    <property type="protein sequence ID" value="RDY11171.1"/>
    <property type="molecule type" value="Genomic_DNA"/>
</dbReference>
<dbReference type="Gene3D" id="3.30.420.10">
    <property type="entry name" value="Ribonuclease H-like superfamily/Ribonuclease H"/>
    <property type="match status" value="1"/>
</dbReference>
<sequence>MQHKCNKLMKHQKLNGKQAKNSWLRDTGASNHMIGDVNLLTKIINVSPYPGRLLDGRNTIVDKERTINLGISLVLHNVLYVPNLTFNLISIFQLIHDSNCAITFSDKLCVIQDHISRIMIGLGEQRKKVYHFHTVTFVQAGKTIGVDRSPCGIDIWVILQNKATKHFDLIHCDIWRSYHVRSSCGASYFLTIVDDFSRVVWVYLLVEKSEVTSILKIFCTMLVTQFNRKVKIVRSDNGTEFRVLRGYFVE</sequence>
<protein>
    <recommendedName>
        <fullName evidence="2">Integrase catalytic domain-containing protein</fullName>
    </recommendedName>
</protein>
<dbReference type="PANTHER" id="PTHR42648:SF31">
    <property type="entry name" value="RNA-DIRECTED DNA POLYMERASE"/>
    <property type="match status" value="1"/>
</dbReference>
<dbReference type="PANTHER" id="PTHR42648">
    <property type="entry name" value="TRANSPOSASE, PUTATIVE-RELATED"/>
    <property type="match status" value="1"/>
</dbReference>
<organism evidence="3 4">
    <name type="scientific">Mucuna pruriens</name>
    <name type="common">Velvet bean</name>
    <name type="synonym">Dolichos pruriens</name>
    <dbReference type="NCBI Taxonomy" id="157652"/>
    <lineage>
        <taxon>Eukaryota</taxon>
        <taxon>Viridiplantae</taxon>
        <taxon>Streptophyta</taxon>
        <taxon>Embryophyta</taxon>
        <taxon>Tracheophyta</taxon>
        <taxon>Spermatophyta</taxon>
        <taxon>Magnoliopsida</taxon>
        <taxon>eudicotyledons</taxon>
        <taxon>Gunneridae</taxon>
        <taxon>Pentapetalae</taxon>
        <taxon>rosids</taxon>
        <taxon>fabids</taxon>
        <taxon>Fabales</taxon>
        <taxon>Fabaceae</taxon>
        <taxon>Papilionoideae</taxon>
        <taxon>50 kb inversion clade</taxon>
        <taxon>NPAAA clade</taxon>
        <taxon>indigoferoid/millettioid clade</taxon>
        <taxon>Phaseoleae</taxon>
        <taxon>Mucuna</taxon>
    </lineage>
</organism>
<keyword evidence="1" id="KW-0378">Hydrolase</keyword>
<dbReference type="GO" id="GO:0003676">
    <property type="term" value="F:nucleic acid binding"/>
    <property type="evidence" value="ECO:0007669"/>
    <property type="project" value="InterPro"/>
</dbReference>
<dbReference type="Pfam" id="PF22936">
    <property type="entry name" value="Pol_BBD"/>
    <property type="match status" value="1"/>
</dbReference>
<keyword evidence="4" id="KW-1185">Reference proteome</keyword>
<dbReference type="GO" id="GO:0008233">
    <property type="term" value="F:peptidase activity"/>
    <property type="evidence" value="ECO:0007669"/>
    <property type="project" value="UniProtKB-KW"/>
</dbReference>
<evidence type="ECO:0000313" key="3">
    <source>
        <dbReference type="EMBL" id="RDY11171.1"/>
    </source>
</evidence>
<dbReference type="InterPro" id="IPR012337">
    <property type="entry name" value="RNaseH-like_sf"/>
</dbReference>
<dbReference type="InterPro" id="IPR036397">
    <property type="entry name" value="RNaseH_sf"/>
</dbReference>
<dbReference type="Proteomes" id="UP000257109">
    <property type="component" value="Unassembled WGS sequence"/>
</dbReference>
<evidence type="ECO:0000259" key="2">
    <source>
        <dbReference type="PROSITE" id="PS50994"/>
    </source>
</evidence>
<reference evidence="3" key="1">
    <citation type="submission" date="2018-05" db="EMBL/GenBank/DDBJ databases">
        <title>Draft genome of Mucuna pruriens seed.</title>
        <authorList>
            <person name="Nnadi N.E."/>
            <person name="Vos R."/>
            <person name="Hasami M.H."/>
            <person name="Devisetty U.K."/>
            <person name="Aguiy J.C."/>
        </authorList>
    </citation>
    <scope>NUCLEOTIDE SEQUENCE [LARGE SCALE GENOMIC DNA]</scope>
    <source>
        <strain evidence="3">JCA_2017</strain>
    </source>
</reference>
<gene>
    <name evidence="3" type="ORF">CR513_04209</name>
</gene>
<proteinExistence type="predicted"/>
<feature type="non-terminal residue" evidence="3">
    <location>
        <position position="1"/>
    </location>
</feature>
<comment type="caution">
    <text evidence="3">The sequence shown here is derived from an EMBL/GenBank/DDBJ whole genome shotgun (WGS) entry which is preliminary data.</text>
</comment>
<dbReference type="GO" id="GO:0015074">
    <property type="term" value="P:DNA integration"/>
    <property type="evidence" value="ECO:0007669"/>
    <property type="project" value="InterPro"/>
</dbReference>
<dbReference type="InterPro" id="IPR039537">
    <property type="entry name" value="Retrotran_Ty1/copia-like"/>
</dbReference>
<name>A0A371I7Z3_MUCPR</name>
<feature type="domain" description="Integrase catalytic" evidence="2">
    <location>
        <begin position="146"/>
        <end position="250"/>
    </location>
</feature>
<dbReference type="PROSITE" id="PS50994">
    <property type="entry name" value="INTEGRASE"/>
    <property type="match status" value="1"/>
</dbReference>
<evidence type="ECO:0000256" key="1">
    <source>
        <dbReference type="ARBA" id="ARBA00022670"/>
    </source>
</evidence>
<dbReference type="SUPFAM" id="SSF53098">
    <property type="entry name" value="Ribonuclease H-like"/>
    <property type="match status" value="1"/>
</dbReference>
<dbReference type="InterPro" id="IPR001584">
    <property type="entry name" value="Integrase_cat-core"/>
</dbReference>